<organism evidence="1 2">
    <name type="scientific">Thermococcus profundus</name>
    <dbReference type="NCBI Taxonomy" id="49899"/>
    <lineage>
        <taxon>Archaea</taxon>
        <taxon>Methanobacteriati</taxon>
        <taxon>Methanobacteriota</taxon>
        <taxon>Thermococci</taxon>
        <taxon>Thermococcales</taxon>
        <taxon>Thermococcaceae</taxon>
        <taxon>Thermococcus</taxon>
    </lineage>
</organism>
<evidence type="ECO:0008006" key="3">
    <source>
        <dbReference type="Google" id="ProtNLM"/>
    </source>
</evidence>
<dbReference type="KEGG" id="tprf:A3L09_00670"/>
<dbReference type="RefSeq" id="WP_088857143.1">
    <property type="nucleotide sequence ID" value="NZ_CP014862.1"/>
</dbReference>
<dbReference type="EMBL" id="CP014862">
    <property type="protein sequence ID" value="ASJ01874.1"/>
    <property type="molecule type" value="Genomic_DNA"/>
</dbReference>
<name>A0A2Z2MD29_THEPR</name>
<evidence type="ECO:0000313" key="2">
    <source>
        <dbReference type="Proteomes" id="UP000250179"/>
    </source>
</evidence>
<evidence type="ECO:0000313" key="1">
    <source>
        <dbReference type="EMBL" id="ASJ01874.1"/>
    </source>
</evidence>
<keyword evidence="2" id="KW-1185">Reference proteome</keyword>
<dbReference type="Proteomes" id="UP000250179">
    <property type="component" value="Chromosome"/>
</dbReference>
<dbReference type="GeneID" id="33318878"/>
<gene>
    <name evidence="1" type="ORF">A3L09_00670</name>
</gene>
<protein>
    <recommendedName>
        <fullName evidence="3">Nucleotidyltransferase</fullName>
    </recommendedName>
</protein>
<sequence>MPTVFDLIKAQKLKGKIEELIEIVEYVNRDHLPFKIREIHLSGSVLRTSGARDIDITIHAFEVKEVRREWQDFIRDLRENKWKILELVDKYREEMHLKRVNFLDFIYEYADELINLGLKQPWVYNWLPMFRLEDFTNVAVPYDVRDFMPTLIRRRICGQIHCGSLELHVVYYPEGQRPDNEFFLNIPRLPIWSYKKGILEISEETFREYLIKEFQRLIEVSQMILNGNINIFAYMPAKYLMESNKDNFFLTKLFRKAVLGEVENLKGLIESCTKIDPEQTTIKELQDINSKLRKSQKHIEHLGIVWEATVKAWDEVMRGSPVHALWLSEKYGSKTLEELIFRMVSRRVTSSYPRVIKTKDVKKIFNEIGLMSM</sequence>
<dbReference type="AlphaFoldDB" id="A0A2Z2MD29"/>
<accession>A0A2Z2MD29</accession>
<proteinExistence type="predicted"/>
<reference evidence="1 2" key="1">
    <citation type="submission" date="2016-03" db="EMBL/GenBank/DDBJ databases">
        <title>Complete genome sequence of Thermococcus profundus strain DT5432.</title>
        <authorList>
            <person name="Oger P.M."/>
        </authorList>
    </citation>
    <scope>NUCLEOTIDE SEQUENCE [LARGE SCALE GENOMIC DNA]</scope>
    <source>
        <strain evidence="1 2">DT 5432</strain>
    </source>
</reference>
<dbReference type="OrthoDB" id="95900at2157"/>